<dbReference type="RefSeq" id="WP_195001444.1">
    <property type="nucleotide sequence ID" value="NZ_JADLQN010000001.1"/>
</dbReference>
<sequence length="62" mass="6638">MTHDDLPSFSHLATQEQNQTVSVAAVPRPVFSSPDTAGAAPVEHIDPRAHGRARGAASQRRH</sequence>
<gene>
    <name evidence="2" type="ORF">IU449_09280</name>
</gene>
<evidence type="ECO:0000313" key="3">
    <source>
        <dbReference type="Proteomes" id="UP000707731"/>
    </source>
</evidence>
<keyword evidence="3" id="KW-1185">Reference proteome</keyword>
<feature type="region of interest" description="Disordered" evidence="1">
    <location>
        <begin position="1"/>
        <end position="62"/>
    </location>
</feature>
<comment type="caution">
    <text evidence="2">The sequence shown here is derived from an EMBL/GenBank/DDBJ whole genome shotgun (WGS) entry which is preliminary data.</text>
</comment>
<reference evidence="2 3" key="1">
    <citation type="submission" date="2020-10" db="EMBL/GenBank/DDBJ databases">
        <title>Identification of Nocardia species via Next-generation sequencing and recognition of intraspecies genetic diversity.</title>
        <authorList>
            <person name="Li P."/>
            <person name="Li P."/>
            <person name="Lu B."/>
        </authorList>
    </citation>
    <scope>NUCLEOTIDE SEQUENCE [LARGE SCALE GENOMIC DNA]</scope>
    <source>
        <strain evidence="2 3">BJ06-0143</strain>
    </source>
</reference>
<accession>A0ABS0DDE9</accession>
<proteinExistence type="predicted"/>
<feature type="compositionally biased region" description="Polar residues" evidence="1">
    <location>
        <begin position="11"/>
        <end position="22"/>
    </location>
</feature>
<evidence type="ECO:0000256" key="1">
    <source>
        <dbReference type="SAM" id="MobiDB-lite"/>
    </source>
</evidence>
<protein>
    <submittedName>
        <fullName evidence="2">Uncharacterized protein</fullName>
    </submittedName>
</protein>
<dbReference type="Proteomes" id="UP000707731">
    <property type="component" value="Unassembled WGS sequence"/>
</dbReference>
<name>A0ABS0DDE9_9NOCA</name>
<dbReference type="EMBL" id="JADLQN010000001">
    <property type="protein sequence ID" value="MBF6354733.1"/>
    <property type="molecule type" value="Genomic_DNA"/>
</dbReference>
<organism evidence="2 3">
    <name type="scientific">Nocardia higoensis</name>
    <dbReference type="NCBI Taxonomy" id="228599"/>
    <lineage>
        <taxon>Bacteria</taxon>
        <taxon>Bacillati</taxon>
        <taxon>Actinomycetota</taxon>
        <taxon>Actinomycetes</taxon>
        <taxon>Mycobacteriales</taxon>
        <taxon>Nocardiaceae</taxon>
        <taxon>Nocardia</taxon>
    </lineage>
</organism>
<evidence type="ECO:0000313" key="2">
    <source>
        <dbReference type="EMBL" id="MBF6354733.1"/>
    </source>
</evidence>